<dbReference type="OrthoDB" id="2404998at2"/>
<sequence>MELIIPVKGAVKFNITLDPTVWIFDDRKIDLDEFFSGKYEYKDELEEYTKVTSAHWSREIIEGSTNPPTLQTEKKYERTKALTSTFGIDMKPFILNSEPLPNATKVVVETTEEEYIFSLEDLDKLLLKFSHKGKPLREDGPVHILKKDGTNINAPIKFVTAFRVE</sequence>
<keyword evidence="2" id="KW-1185">Reference proteome</keyword>
<evidence type="ECO:0008006" key="3">
    <source>
        <dbReference type="Google" id="ProtNLM"/>
    </source>
</evidence>
<evidence type="ECO:0000313" key="2">
    <source>
        <dbReference type="Proteomes" id="UP000198734"/>
    </source>
</evidence>
<proteinExistence type="predicted"/>
<evidence type="ECO:0000313" key="1">
    <source>
        <dbReference type="EMBL" id="SFQ21372.1"/>
    </source>
</evidence>
<accession>A0A1I5WNH9</accession>
<dbReference type="Proteomes" id="UP000198734">
    <property type="component" value="Unassembled WGS sequence"/>
</dbReference>
<dbReference type="AlphaFoldDB" id="A0A1I5WNH9"/>
<dbReference type="EMBL" id="FOXU01000001">
    <property type="protein sequence ID" value="SFQ21372.1"/>
    <property type="molecule type" value="Genomic_DNA"/>
</dbReference>
<reference evidence="2" key="1">
    <citation type="submission" date="2016-10" db="EMBL/GenBank/DDBJ databases">
        <authorList>
            <person name="Varghese N."/>
            <person name="Submissions S."/>
        </authorList>
    </citation>
    <scope>NUCLEOTIDE SEQUENCE [LARGE SCALE GENOMIC DNA]</scope>
    <source>
        <strain evidence="2">DSM 11706</strain>
    </source>
</reference>
<organism evidence="1 2">
    <name type="scientific">Psychrobacillus psychrotolerans</name>
    <dbReference type="NCBI Taxonomy" id="126156"/>
    <lineage>
        <taxon>Bacteria</taxon>
        <taxon>Bacillati</taxon>
        <taxon>Bacillota</taxon>
        <taxon>Bacilli</taxon>
        <taxon>Bacillales</taxon>
        <taxon>Bacillaceae</taxon>
        <taxon>Psychrobacillus</taxon>
    </lineage>
</organism>
<gene>
    <name evidence="1" type="ORF">SAMN05421670_1366</name>
</gene>
<dbReference type="RefSeq" id="WP_093535400.1">
    <property type="nucleotide sequence ID" value="NZ_FOXU01000001.1"/>
</dbReference>
<protein>
    <recommendedName>
        <fullName evidence="3">Peptidyl-prolyl cis-trans isomerase</fullName>
    </recommendedName>
</protein>
<name>A0A1I5WNH9_9BACI</name>
<dbReference type="STRING" id="126156.SAMN05421670_1366"/>